<organism evidence="1 2">
    <name type="scientific">Tothia fuscella</name>
    <dbReference type="NCBI Taxonomy" id="1048955"/>
    <lineage>
        <taxon>Eukaryota</taxon>
        <taxon>Fungi</taxon>
        <taxon>Dikarya</taxon>
        <taxon>Ascomycota</taxon>
        <taxon>Pezizomycotina</taxon>
        <taxon>Dothideomycetes</taxon>
        <taxon>Pleosporomycetidae</taxon>
        <taxon>Venturiales</taxon>
        <taxon>Cylindrosympodiaceae</taxon>
        <taxon>Tothia</taxon>
    </lineage>
</organism>
<accession>A0A9P4TYG1</accession>
<comment type="caution">
    <text evidence="1">The sequence shown here is derived from an EMBL/GenBank/DDBJ whole genome shotgun (WGS) entry which is preliminary data.</text>
</comment>
<evidence type="ECO:0000313" key="2">
    <source>
        <dbReference type="Proteomes" id="UP000800235"/>
    </source>
</evidence>
<keyword evidence="2" id="KW-1185">Reference proteome</keyword>
<dbReference type="EMBL" id="MU007038">
    <property type="protein sequence ID" value="KAF2430580.1"/>
    <property type="molecule type" value="Genomic_DNA"/>
</dbReference>
<dbReference type="AlphaFoldDB" id="A0A9P4TYG1"/>
<reference evidence="1" key="1">
    <citation type="journal article" date="2020" name="Stud. Mycol.">
        <title>101 Dothideomycetes genomes: a test case for predicting lifestyles and emergence of pathogens.</title>
        <authorList>
            <person name="Haridas S."/>
            <person name="Albert R."/>
            <person name="Binder M."/>
            <person name="Bloem J."/>
            <person name="Labutti K."/>
            <person name="Salamov A."/>
            <person name="Andreopoulos B."/>
            <person name="Baker S."/>
            <person name="Barry K."/>
            <person name="Bills G."/>
            <person name="Bluhm B."/>
            <person name="Cannon C."/>
            <person name="Castanera R."/>
            <person name="Culley D."/>
            <person name="Daum C."/>
            <person name="Ezra D."/>
            <person name="Gonzalez J."/>
            <person name="Henrissat B."/>
            <person name="Kuo A."/>
            <person name="Liang C."/>
            <person name="Lipzen A."/>
            <person name="Lutzoni F."/>
            <person name="Magnuson J."/>
            <person name="Mondo S."/>
            <person name="Nolan M."/>
            <person name="Ohm R."/>
            <person name="Pangilinan J."/>
            <person name="Park H.-J."/>
            <person name="Ramirez L."/>
            <person name="Alfaro M."/>
            <person name="Sun H."/>
            <person name="Tritt A."/>
            <person name="Yoshinaga Y."/>
            <person name="Zwiers L.-H."/>
            <person name="Turgeon B."/>
            <person name="Goodwin S."/>
            <person name="Spatafora J."/>
            <person name="Crous P."/>
            <person name="Grigoriev I."/>
        </authorList>
    </citation>
    <scope>NUCLEOTIDE SEQUENCE</scope>
    <source>
        <strain evidence="1">CBS 130266</strain>
    </source>
</reference>
<protein>
    <submittedName>
        <fullName evidence="1">Uncharacterized protein</fullName>
    </submittedName>
</protein>
<evidence type="ECO:0000313" key="1">
    <source>
        <dbReference type="EMBL" id="KAF2430580.1"/>
    </source>
</evidence>
<name>A0A9P4TYG1_9PEZI</name>
<proteinExistence type="predicted"/>
<sequence>MYRRHSVKWVEPYRREMIRTRIYHWTKPVQYQLLGSISGLNIVISAFPWQATYRNKFGVAFGV</sequence>
<gene>
    <name evidence="1" type="ORF">EJ08DRAFT_649605</name>
</gene>
<dbReference type="Proteomes" id="UP000800235">
    <property type="component" value="Unassembled WGS sequence"/>
</dbReference>